<protein>
    <submittedName>
        <fullName evidence="2">Type I-U CRISPR-associated protein Cas5/Cas6</fullName>
    </submittedName>
</protein>
<evidence type="ECO:0000313" key="3">
    <source>
        <dbReference type="Proteomes" id="UP000053127"/>
    </source>
</evidence>
<dbReference type="STRING" id="67386.AQI95_36060"/>
<feature type="region of interest" description="Disordered" evidence="1">
    <location>
        <begin position="85"/>
        <end position="105"/>
    </location>
</feature>
<comment type="caution">
    <text evidence="2">The sequence shown here is derived from an EMBL/GenBank/DDBJ whole genome shotgun (WGS) entry which is preliminary data.</text>
</comment>
<dbReference type="RefSeq" id="WP_067134185.1">
    <property type="nucleotide sequence ID" value="NZ_KQ948225.1"/>
</dbReference>
<dbReference type="Proteomes" id="UP000053127">
    <property type="component" value="Unassembled WGS sequence"/>
</dbReference>
<dbReference type="Pfam" id="PF09609">
    <property type="entry name" value="Cas_GSU0054"/>
    <property type="match status" value="1"/>
</dbReference>
<dbReference type="NCBIfam" id="TIGR02165">
    <property type="entry name" value="cas5_6_GSU0054"/>
    <property type="match status" value="1"/>
</dbReference>
<name>A0A101NV50_9ACTN</name>
<dbReference type="AlphaFoldDB" id="A0A101NV50"/>
<dbReference type="EMBL" id="LMWN01000059">
    <property type="protein sequence ID" value="KUM99928.1"/>
    <property type="molecule type" value="Genomic_DNA"/>
</dbReference>
<evidence type="ECO:0000313" key="2">
    <source>
        <dbReference type="EMBL" id="KUM99928.1"/>
    </source>
</evidence>
<accession>A0A101NV50</accession>
<organism evidence="2 3">
    <name type="scientific">Streptomyces yokosukanensis</name>
    <dbReference type="NCBI Taxonomy" id="67386"/>
    <lineage>
        <taxon>Bacteria</taxon>
        <taxon>Bacillati</taxon>
        <taxon>Actinomycetota</taxon>
        <taxon>Actinomycetes</taxon>
        <taxon>Kitasatosporales</taxon>
        <taxon>Streptomycetaceae</taxon>
        <taxon>Streptomyces</taxon>
    </lineage>
</organism>
<gene>
    <name evidence="2" type="ORF">AQI95_36060</name>
</gene>
<evidence type="ECO:0000256" key="1">
    <source>
        <dbReference type="SAM" id="MobiDB-lite"/>
    </source>
</evidence>
<sequence>MPLRITVDLLDSSYQASTLDRSRAEWPPHPSRIFCALVSVADPADPVQDAALSWLEQQPLPALRVPARTMEAEIPRMSWVPTNASATKPGHAVLPGRTSGGKPKVWPQRSLAQSRLEFEWPSEPPRGVFAVLEELARAVPYIGRAGGHALVTADVAAHSMAEGSGGDREIWQPSAGGCTTDAAQSLRAPYPGYLQRLRLAHEQGESAWQQDRTFPYTRQGAAEPEADEEPLAGPFEDLMTFAFPPRFSLDPALTVEATGALREKVMGLLSEAGHDVEAMVAVHGHKPKGDERRLCAYLGLPFVGHPHADGRLRGIAVALPSDLDPAHRRALLAVLLRMGGGLRKLKLPSLERPVQLSYVRAGDAAVNSLKSVMAEQWTRASRQWTTALPMVLDHFPRGRDIEGSVATSCRLAGLPAPDAVEVLRTGAFVPGAPTLRSDAVRRKDGERPLPVRHVRLTFPQPVTGPVVLGSKKNFGLGLCVPTAPRKADA</sequence>
<proteinExistence type="predicted"/>
<dbReference type="OrthoDB" id="9787885at2"/>
<keyword evidence="3" id="KW-1185">Reference proteome</keyword>
<dbReference type="InterPro" id="IPR019089">
    <property type="entry name" value="Cas_GSU0054"/>
</dbReference>
<reference evidence="2 3" key="1">
    <citation type="submission" date="2015-10" db="EMBL/GenBank/DDBJ databases">
        <title>Draft genome sequence of Streptomyces yokosukanensis DSM 40224, type strain for the species Streptomyces yokosukanensis.</title>
        <authorList>
            <person name="Ruckert C."/>
            <person name="Winkler A."/>
            <person name="Kalinowski J."/>
            <person name="Kampfer P."/>
            <person name="Glaeser S."/>
        </authorList>
    </citation>
    <scope>NUCLEOTIDE SEQUENCE [LARGE SCALE GENOMIC DNA]</scope>
    <source>
        <strain evidence="2 3">DSM 40224</strain>
    </source>
</reference>